<dbReference type="EMBL" id="JAFFZE010000012">
    <property type="protein sequence ID" value="MCT2584417.1"/>
    <property type="molecule type" value="Genomic_DNA"/>
</dbReference>
<reference evidence="5 6" key="1">
    <citation type="submission" date="2021-02" db="EMBL/GenBank/DDBJ databases">
        <title>Actinophytocola xerophila sp. nov., isolated from soil of cotton cropping field.</title>
        <authorList>
            <person name="Huang R."/>
            <person name="Chen X."/>
            <person name="Ge X."/>
            <person name="Liu W."/>
        </authorList>
    </citation>
    <scope>NUCLEOTIDE SEQUENCE [LARGE SCALE GENOMIC DNA]</scope>
    <source>
        <strain evidence="5 6">S1-96</strain>
    </source>
</reference>
<dbReference type="SUPFAM" id="SSF55718">
    <property type="entry name" value="SCP-like"/>
    <property type="match status" value="1"/>
</dbReference>
<keyword evidence="2" id="KW-0238">DNA-binding</keyword>
<protein>
    <submittedName>
        <fullName evidence="5">Winged helix-turn-helix transcriptional regulator</fullName>
    </submittedName>
</protein>
<dbReference type="PROSITE" id="PS51118">
    <property type="entry name" value="HTH_HXLR"/>
    <property type="match status" value="1"/>
</dbReference>
<dbReference type="InterPro" id="IPR036388">
    <property type="entry name" value="WH-like_DNA-bd_sf"/>
</dbReference>
<name>A0ABT2J970_9PSEU</name>
<dbReference type="PANTHER" id="PTHR33204:SF18">
    <property type="entry name" value="TRANSCRIPTIONAL REGULATORY PROTEIN"/>
    <property type="match status" value="1"/>
</dbReference>
<dbReference type="RefSeq" id="WP_260191818.1">
    <property type="nucleotide sequence ID" value="NZ_JAFFZE010000012.1"/>
</dbReference>
<dbReference type="Proteomes" id="UP001156441">
    <property type="component" value="Unassembled WGS sequence"/>
</dbReference>
<keyword evidence="6" id="KW-1185">Reference proteome</keyword>
<dbReference type="Gene3D" id="1.10.10.10">
    <property type="entry name" value="Winged helix-like DNA-binding domain superfamily/Winged helix DNA-binding domain"/>
    <property type="match status" value="1"/>
</dbReference>
<dbReference type="Pfam" id="PF01638">
    <property type="entry name" value="HxlR"/>
    <property type="match status" value="1"/>
</dbReference>
<evidence type="ECO:0000313" key="6">
    <source>
        <dbReference type="Proteomes" id="UP001156441"/>
    </source>
</evidence>
<evidence type="ECO:0000256" key="2">
    <source>
        <dbReference type="ARBA" id="ARBA00023125"/>
    </source>
</evidence>
<evidence type="ECO:0000259" key="4">
    <source>
        <dbReference type="PROSITE" id="PS51118"/>
    </source>
</evidence>
<evidence type="ECO:0000256" key="1">
    <source>
        <dbReference type="ARBA" id="ARBA00023015"/>
    </source>
</evidence>
<feature type="domain" description="HTH hxlR-type" evidence="4">
    <location>
        <begin position="8"/>
        <end position="104"/>
    </location>
</feature>
<dbReference type="SUPFAM" id="SSF46785">
    <property type="entry name" value="Winged helix' DNA-binding domain"/>
    <property type="match status" value="1"/>
</dbReference>
<organism evidence="5 6">
    <name type="scientific">Actinophytocola gossypii</name>
    <dbReference type="NCBI Taxonomy" id="2812003"/>
    <lineage>
        <taxon>Bacteria</taxon>
        <taxon>Bacillati</taxon>
        <taxon>Actinomycetota</taxon>
        <taxon>Actinomycetes</taxon>
        <taxon>Pseudonocardiales</taxon>
        <taxon>Pseudonocardiaceae</taxon>
    </lineage>
</organism>
<gene>
    <name evidence="5" type="ORF">JT362_14925</name>
</gene>
<sequence>MYRYEQHCPVARAAEVVTEPWTLLILRELLYGGERRADIARGLPKISNSLLGARLRTLEANGLVTHEAGAKGEKRYRLTQAGEELRPVVEELGRWGQRWLNRPRLADLDPELLVFDICREIDRARLPEDPLTVDVDFADAPPPRRWSLILSTDEVAVREGAPKSPASVQLNCTLGALANVWLGNQSWLEAVRDHAIVLSGESAAVRSLIDCLGASRYAGAGER</sequence>
<dbReference type="PANTHER" id="PTHR33204">
    <property type="entry name" value="TRANSCRIPTIONAL REGULATOR, MARR FAMILY"/>
    <property type="match status" value="1"/>
</dbReference>
<proteinExistence type="predicted"/>
<dbReference type="InterPro" id="IPR002577">
    <property type="entry name" value="HTH_HxlR"/>
</dbReference>
<keyword evidence="1" id="KW-0805">Transcription regulation</keyword>
<accession>A0ABT2J970</accession>
<evidence type="ECO:0000313" key="5">
    <source>
        <dbReference type="EMBL" id="MCT2584417.1"/>
    </source>
</evidence>
<dbReference type="InterPro" id="IPR036527">
    <property type="entry name" value="SCP2_sterol-bd_dom_sf"/>
</dbReference>
<keyword evidence="3" id="KW-0804">Transcription</keyword>
<comment type="caution">
    <text evidence="5">The sequence shown here is derived from an EMBL/GenBank/DDBJ whole genome shotgun (WGS) entry which is preliminary data.</text>
</comment>
<evidence type="ECO:0000256" key="3">
    <source>
        <dbReference type="ARBA" id="ARBA00023163"/>
    </source>
</evidence>
<dbReference type="InterPro" id="IPR036390">
    <property type="entry name" value="WH_DNA-bd_sf"/>
</dbReference>
<dbReference type="Gene3D" id="3.30.1050.10">
    <property type="entry name" value="SCP2 sterol-binding domain"/>
    <property type="match status" value="1"/>
</dbReference>